<dbReference type="PANTHER" id="PTHR21299:SF2">
    <property type="entry name" value="CYTIDYLATE KINASE"/>
    <property type="match status" value="1"/>
</dbReference>
<dbReference type="HAMAP" id="MF_00238">
    <property type="entry name" value="Cytidyl_kinase_type1"/>
    <property type="match status" value="1"/>
</dbReference>
<keyword evidence="11" id="KW-1185">Reference proteome</keyword>
<proteinExistence type="inferred from homology"/>
<dbReference type="GO" id="GO:0005524">
    <property type="term" value="F:ATP binding"/>
    <property type="evidence" value="ECO:0007669"/>
    <property type="project" value="UniProtKB-UniRule"/>
</dbReference>
<dbReference type="EC" id="2.7.4.25" evidence="8"/>
<dbReference type="GO" id="GO:0036431">
    <property type="term" value="F:dCMP kinase activity"/>
    <property type="evidence" value="ECO:0007669"/>
    <property type="project" value="InterPro"/>
</dbReference>
<name>A0A974BIJ8_SEDHY</name>
<evidence type="ECO:0000256" key="6">
    <source>
        <dbReference type="ARBA" id="ARBA00047615"/>
    </source>
</evidence>
<keyword evidence="8" id="KW-0963">Cytoplasm</keyword>
<dbReference type="GO" id="GO:0005829">
    <property type="term" value="C:cytosol"/>
    <property type="evidence" value="ECO:0007669"/>
    <property type="project" value="TreeGrafter"/>
</dbReference>
<feature type="binding site" evidence="8">
    <location>
        <begin position="7"/>
        <end position="15"/>
    </location>
    <ligand>
        <name>ATP</name>
        <dbReference type="ChEBI" id="CHEBI:30616"/>
    </ligand>
</feature>
<dbReference type="GO" id="GO:0015949">
    <property type="term" value="P:nucleobase-containing small molecule interconversion"/>
    <property type="evidence" value="ECO:0007669"/>
    <property type="project" value="TreeGrafter"/>
</dbReference>
<keyword evidence="4 8" id="KW-0418">Kinase</keyword>
<dbReference type="PANTHER" id="PTHR21299">
    <property type="entry name" value="CYTIDYLATE KINASE/PANTOATE-BETA-ALANINE LIGASE"/>
    <property type="match status" value="1"/>
</dbReference>
<evidence type="ECO:0000259" key="9">
    <source>
        <dbReference type="Pfam" id="PF02224"/>
    </source>
</evidence>
<evidence type="ECO:0000256" key="2">
    <source>
        <dbReference type="ARBA" id="ARBA00022679"/>
    </source>
</evidence>
<evidence type="ECO:0000256" key="7">
    <source>
        <dbReference type="ARBA" id="ARBA00048478"/>
    </source>
</evidence>
<dbReference type="AlphaFoldDB" id="A0A974BIJ8"/>
<organism evidence="10 11">
    <name type="scientific">Sedimentibacter hydroxybenzoicus DSM 7310</name>
    <dbReference type="NCBI Taxonomy" id="1123245"/>
    <lineage>
        <taxon>Bacteria</taxon>
        <taxon>Bacillati</taxon>
        <taxon>Bacillota</taxon>
        <taxon>Tissierellia</taxon>
        <taxon>Sedimentibacter</taxon>
    </lineage>
</organism>
<dbReference type="Proteomes" id="UP000611629">
    <property type="component" value="Unassembled WGS sequence"/>
</dbReference>
<evidence type="ECO:0000313" key="11">
    <source>
        <dbReference type="Proteomes" id="UP000611629"/>
    </source>
</evidence>
<dbReference type="InterPro" id="IPR003136">
    <property type="entry name" value="Cytidylate_kin"/>
</dbReference>
<dbReference type="EMBL" id="JACBNQ010000003">
    <property type="protein sequence ID" value="NYB73546.1"/>
    <property type="molecule type" value="Genomic_DNA"/>
</dbReference>
<evidence type="ECO:0000256" key="4">
    <source>
        <dbReference type="ARBA" id="ARBA00022777"/>
    </source>
</evidence>
<evidence type="ECO:0000313" key="10">
    <source>
        <dbReference type="EMBL" id="NYB73546.1"/>
    </source>
</evidence>
<dbReference type="SUPFAM" id="SSF52540">
    <property type="entry name" value="P-loop containing nucleoside triphosphate hydrolases"/>
    <property type="match status" value="1"/>
</dbReference>
<dbReference type="InterPro" id="IPR027417">
    <property type="entry name" value="P-loop_NTPase"/>
</dbReference>
<feature type="domain" description="Cytidylate kinase" evidence="9">
    <location>
        <begin position="3"/>
        <end position="213"/>
    </location>
</feature>
<protein>
    <recommendedName>
        <fullName evidence="8">Cytidylate kinase</fullName>
        <shortName evidence="8">CK</shortName>
        <ecNumber evidence="8">2.7.4.25</ecNumber>
    </recommendedName>
    <alternativeName>
        <fullName evidence="8">Cytidine monophosphate kinase</fullName>
        <shortName evidence="8">CMP kinase</shortName>
    </alternativeName>
</protein>
<comment type="catalytic activity">
    <reaction evidence="7 8">
        <text>CMP + ATP = CDP + ADP</text>
        <dbReference type="Rhea" id="RHEA:11600"/>
        <dbReference type="ChEBI" id="CHEBI:30616"/>
        <dbReference type="ChEBI" id="CHEBI:58069"/>
        <dbReference type="ChEBI" id="CHEBI:60377"/>
        <dbReference type="ChEBI" id="CHEBI:456216"/>
        <dbReference type="EC" id="2.7.4.25"/>
    </reaction>
</comment>
<evidence type="ECO:0000256" key="8">
    <source>
        <dbReference type="HAMAP-Rule" id="MF_00238"/>
    </source>
</evidence>
<dbReference type="InterPro" id="IPR011994">
    <property type="entry name" value="Cytidylate_kinase_dom"/>
</dbReference>
<dbReference type="NCBIfam" id="TIGR00017">
    <property type="entry name" value="cmk"/>
    <property type="match status" value="1"/>
</dbReference>
<dbReference type="Gene3D" id="3.40.50.300">
    <property type="entry name" value="P-loop containing nucleotide triphosphate hydrolases"/>
    <property type="match status" value="1"/>
</dbReference>
<evidence type="ECO:0000256" key="5">
    <source>
        <dbReference type="ARBA" id="ARBA00022840"/>
    </source>
</evidence>
<dbReference type="Pfam" id="PF02224">
    <property type="entry name" value="Cytidylate_kin"/>
    <property type="match status" value="1"/>
</dbReference>
<comment type="catalytic activity">
    <reaction evidence="6 8">
        <text>dCMP + ATP = dCDP + ADP</text>
        <dbReference type="Rhea" id="RHEA:25094"/>
        <dbReference type="ChEBI" id="CHEBI:30616"/>
        <dbReference type="ChEBI" id="CHEBI:57566"/>
        <dbReference type="ChEBI" id="CHEBI:58593"/>
        <dbReference type="ChEBI" id="CHEBI:456216"/>
        <dbReference type="EC" id="2.7.4.25"/>
    </reaction>
</comment>
<sequence length="219" mass="24489">MIIAIDGPSGAGKSTVAKLLSNKLNFEYIDTGAMYRALAYKAYINKIDIHEENSDKISKMLNSTTVDYYDNNIYLDGQNVEGLIRDELISINASKISTLAIVRNKMVDLQRKIAENKNVILDGRDIGTVVFPNADYKFFVTASEEVRAVRRYNQLVVSNKDIILENILADIKKRDEKDSSRKISPLRIADDAILIDTSDMSLEETVNKLVDIIGGPNVL</sequence>
<dbReference type="RefSeq" id="WP_179237236.1">
    <property type="nucleotide sequence ID" value="NZ_JACBNQ010000003.1"/>
</dbReference>
<keyword evidence="2 8" id="KW-0808">Transferase</keyword>
<comment type="similarity">
    <text evidence="1 8">Belongs to the cytidylate kinase family. Type 1 subfamily.</text>
</comment>
<gene>
    <name evidence="8" type="primary">cmk</name>
    <name evidence="10" type="ORF">HZF24_05270</name>
</gene>
<keyword evidence="5 8" id="KW-0067">ATP-binding</keyword>
<evidence type="ECO:0000256" key="3">
    <source>
        <dbReference type="ARBA" id="ARBA00022741"/>
    </source>
</evidence>
<dbReference type="GO" id="GO:0006220">
    <property type="term" value="P:pyrimidine nucleotide metabolic process"/>
    <property type="evidence" value="ECO:0007669"/>
    <property type="project" value="UniProtKB-UniRule"/>
</dbReference>
<keyword evidence="3 8" id="KW-0547">Nucleotide-binding</keyword>
<comment type="caution">
    <text evidence="10">The sequence shown here is derived from an EMBL/GenBank/DDBJ whole genome shotgun (WGS) entry which is preliminary data.</text>
</comment>
<comment type="subcellular location">
    <subcellularLocation>
        <location evidence="8">Cytoplasm</location>
    </subcellularLocation>
</comment>
<reference evidence="10" key="1">
    <citation type="submission" date="2020-07" db="EMBL/GenBank/DDBJ databases">
        <title>Genomic analysis of a strain of Sedimentibacter Hydroxybenzoicus DSM7310.</title>
        <authorList>
            <person name="Ma S."/>
        </authorList>
    </citation>
    <scope>NUCLEOTIDE SEQUENCE</scope>
    <source>
        <strain evidence="10">DSM 7310</strain>
    </source>
</reference>
<evidence type="ECO:0000256" key="1">
    <source>
        <dbReference type="ARBA" id="ARBA00009427"/>
    </source>
</evidence>
<dbReference type="CDD" id="cd02020">
    <property type="entry name" value="CMPK"/>
    <property type="match status" value="1"/>
</dbReference>
<accession>A0A974BIJ8</accession>